<comment type="caution">
    <text evidence="1">The sequence shown here is derived from an EMBL/GenBank/DDBJ whole genome shotgun (WGS) entry which is preliminary data.</text>
</comment>
<name>A0A328TKU4_9GAMM</name>
<dbReference type="Proteomes" id="UP000244334">
    <property type="component" value="Unassembled WGS sequence"/>
</dbReference>
<reference evidence="1" key="1">
    <citation type="submission" date="2018-04" db="EMBL/GenBank/DDBJ databases">
        <title>Genomes of the Obligate Erwinia dacicola and Facultative Enterobacter sp. OLF Endosymbionts of the Olive Fruit fly, Bactrocera oleae.</title>
        <authorList>
            <person name="Estes A.M."/>
            <person name="Hearn D.J."/>
            <person name="Agarwal S."/>
            <person name="Pierson E.A."/>
            <person name="Dunning-Hotopp J.C."/>
        </authorList>
    </citation>
    <scope>NUCLEOTIDE SEQUENCE [LARGE SCALE GENOMIC DNA]</scope>
    <source>
        <strain evidence="1">Oroville</strain>
    </source>
</reference>
<keyword evidence="2" id="KW-1185">Reference proteome</keyword>
<gene>
    <name evidence="1" type="ORF">ACZ87_03181</name>
</gene>
<sequence>MPVVNYYLLWLCLENAGTASPATWKSHAKTLFDYFSWLSTNGFAWNAIADKKTAG</sequence>
<organism evidence="1 2">
    <name type="scientific">Candidatus Erwinia dacicola</name>
    <dbReference type="NCBI Taxonomy" id="252393"/>
    <lineage>
        <taxon>Bacteria</taxon>
        <taxon>Pseudomonadati</taxon>
        <taxon>Pseudomonadota</taxon>
        <taxon>Gammaproteobacteria</taxon>
        <taxon>Enterobacterales</taxon>
        <taxon>Erwiniaceae</taxon>
        <taxon>Erwinia</taxon>
    </lineage>
</organism>
<protein>
    <submittedName>
        <fullName evidence="1">Uncharacterized protein</fullName>
    </submittedName>
</protein>
<dbReference type="EMBL" id="LJAM02000493">
    <property type="protein sequence ID" value="RAP70023.1"/>
    <property type="molecule type" value="Genomic_DNA"/>
</dbReference>
<evidence type="ECO:0000313" key="2">
    <source>
        <dbReference type="Proteomes" id="UP000244334"/>
    </source>
</evidence>
<proteinExistence type="predicted"/>
<dbReference type="AlphaFoldDB" id="A0A328TKU4"/>
<accession>A0A328TKU4</accession>
<evidence type="ECO:0000313" key="1">
    <source>
        <dbReference type="EMBL" id="RAP70023.1"/>
    </source>
</evidence>